<dbReference type="AlphaFoldDB" id="N1PQX2"/>
<dbReference type="InterPro" id="IPR050346">
    <property type="entry name" value="FMO-like"/>
</dbReference>
<dbReference type="eggNOG" id="KOG1399">
    <property type="taxonomic scope" value="Eukaryota"/>
</dbReference>
<dbReference type="PRINTS" id="PR00411">
    <property type="entry name" value="PNDRDTASEI"/>
</dbReference>
<keyword evidence="3" id="KW-0560">Oxidoreductase</keyword>
<accession>N1PQX2</accession>
<dbReference type="Proteomes" id="UP000016933">
    <property type="component" value="Unassembled WGS sequence"/>
</dbReference>
<name>N1PQX2_DOTSN</name>
<dbReference type="Gene3D" id="3.50.50.60">
    <property type="entry name" value="FAD/NAD(P)-binding domain"/>
    <property type="match status" value="1"/>
</dbReference>
<organism evidence="4 5">
    <name type="scientific">Dothistroma septosporum (strain NZE10 / CBS 128990)</name>
    <name type="common">Red band needle blight fungus</name>
    <name type="synonym">Mycosphaerella pini</name>
    <dbReference type="NCBI Taxonomy" id="675120"/>
    <lineage>
        <taxon>Eukaryota</taxon>
        <taxon>Fungi</taxon>
        <taxon>Dikarya</taxon>
        <taxon>Ascomycota</taxon>
        <taxon>Pezizomycotina</taxon>
        <taxon>Dothideomycetes</taxon>
        <taxon>Dothideomycetidae</taxon>
        <taxon>Mycosphaerellales</taxon>
        <taxon>Mycosphaerellaceae</taxon>
        <taxon>Dothistroma</taxon>
    </lineage>
</organism>
<evidence type="ECO:0000256" key="2">
    <source>
        <dbReference type="ARBA" id="ARBA00022827"/>
    </source>
</evidence>
<evidence type="ECO:0000256" key="3">
    <source>
        <dbReference type="ARBA" id="ARBA00023002"/>
    </source>
</evidence>
<dbReference type="OrthoDB" id="2915840at2759"/>
<reference evidence="4 5" key="2">
    <citation type="journal article" date="2012" name="PLoS Pathog.">
        <title>Diverse lifestyles and strategies of plant pathogenesis encoded in the genomes of eighteen Dothideomycetes fungi.</title>
        <authorList>
            <person name="Ohm R.A."/>
            <person name="Feau N."/>
            <person name="Henrissat B."/>
            <person name="Schoch C.L."/>
            <person name="Horwitz B.A."/>
            <person name="Barry K.W."/>
            <person name="Condon B.J."/>
            <person name="Copeland A.C."/>
            <person name="Dhillon B."/>
            <person name="Glaser F."/>
            <person name="Hesse C.N."/>
            <person name="Kosti I."/>
            <person name="LaButti K."/>
            <person name="Lindquist E.A."/>
            <person name="Lucas S."/>
            <person name="Salamov A.A."/>
            <person name="Bradshaw R.E."/>
            <person name="Ciuffetti L."/>
            <person name="Hamelin R.C."/>
            <person name="Kema G.H.J."/>
            <person name="Lawrence C."/>
            <person name="Scott J.A."/>
            <person name="Spatafora J.W."/>
            <person name="Turgeon B.G."/>
            <person name="de Wit P.J.G.M."/>
            <person name="Zhong S."/>
            <person name="Goodwin S.B."/>
            <person name="Grigoriev I.V."/>
        </authorList>
    </citation>
    <scope>NUCLEOTIDE SEQUENCE [LARGE SCALE GENOMIC DNA]</scope>
    <source>
        <strain evidence="5">NZE10 / CBS 128990</strain>
    </source>
</reference>
<dbReference type="GO" id="GO:0016491">
    <property type="term" value="F:oxidoreductase activity"/>
    <property type="evidence" value="ECO:0007669"/>
    <property type="project" value="UniProtKB-KW"/>
</dbReference>
<keyword evidence="1" id="KW-0285">Flavoprotein</keyword>
<evidence type="ECO:0008006" key="6">
    <source>
        <dbReference type="Google" id="ProtNLM"/>
    </source>
</evidence>
<gene>
    <name evidence="4" type="ORF">DOTSEDRAFT_88036</name>
</gene>
<dbReference type="EMBL" id="KB446538">
    <property type="protein sequence ID" value="EME45787.1"/>
    <property type="molecule type" value="Genomic_DNA"/>
</dbReference>
<dbReference type="SUPFAM" id="SSF51905">
    <property type="entry name" value="FAD/NAD(P)-binding domain"/>
    <property type="match status" value="2"/>
</dbReference>
<keyword evidence="5" id="KW-1185">Reference proteome</keyword>
<dbReference type="Pfam" id="PF13738">
    <property type="entry name" value="Pyr_redox_3"/>
    <property type="match status" value="1"/>
</dbReference>
<evidence type="ECO:0000313" key="4">
    <source>
        <dbReference type="EMBL" id="EME45787.1"/>
    </source>
</evidence>
<keyword evidence="2" id="KW-0274">FAD</keyword>
<dbReference type="OMA" id="DEIMLHT"/>
<dbReference type="PANTHER" id="PTHR23023">
    <property type="entry name" value="DIMETHYLANILINE MONOOXYGENASE"/>
    <property type="match status" value="1"/>
</dbReference>
<evidence type="ECO:0000313" key="5">
    <source>
        <dbReference type="Proteomes" id="UP000016933"/>
    </source>
</evidence>
<dbReference type="InterPro" id="IPR036188">
    <property type="entry name" value="FAD/NAD-bd_sf"/>
</dbReference>
<sequence length="558" mass="62309">MEQHDMIVIGAGWFGLSAAKTFIELHPSEDVLVLDAESSTGGTWSRNRLYPGLKSNNLHGGYEHPDYPMIPENYGITHEDHIPGPVLHKYLTDFSKKFGIFSRTRFNTRVESLGATSDGGWKVVVTTSGEKEQTLQTKKVIVATGLTSTPNFPAYPGAETFNAPYFHAKEFCRQGATVQTAKRAVVVGGAKSAMDVAYAYAEQGVPVDMVIRPNGNGPVWISYPHVMGGKRLEQLLHVRWMQWFSPCPFGGGDSWLGRTMRNFLHGTAIGRFITDQFWAGLSGEVITNNGYKKDAELGKLQPWNPAFWIASGLSIHNFDRDFFDMVKRGEVKVHNANVDRLTDHTVHLTNGTNLQTDVLVCATGWRKEPSIRFLNFGTAGIGLPHTPTEQSTLASEYDEKLLALYPRLATQPTLNFNPKSDPFRLYRFMVPPARINDRNIAFAGMTSSVSTTMVAATQALWISAYLDGKLDRSPGSPEEVTEEVMLHTHWGKWRYPCGYGASLPDFAFDGVPYVDLLLRDLGVRVNRKVGWKDVTEPYQPVDYRGIVDEWVERQPARS</sequence>
<dbReference type="HOGENOM" id="CLU_019225_1_0_1"/>
<evidence type="ECO:0000256" key="1">
    <source>
        <dbReference type="ARBA" id="ARBA00022630"/>
    </source>
</evidence>
<reference evidence="5" key="1">
    <citation type="journal article" date="2012" name="PLoS Genet.">
        <title>The genomes of the fungal plant pathogens Cladosporium fulvum and Dothistroma septosporum reveal adaptation to different hosts and lifestyles but also signatures of common ancestry.</title>
        <authorList>
            <person name="de Wit P.J.G.M."/>
            <person name="van der Burgt A."/>
            <person name="Oekmen B."/>
            <person name="Stergiopoulos I."/>
            <person name="Abd-Elsalam K.A."/>
            <person name="Aerts A.L."/>
            <person name="Bahkali A.H."/>
            <person name="Beenen H.G."/>
            <person name="Chettri P."/>
            <person name="Cox M.P."/>
            <person name="Datema E."/>
            <person name="de Vries R.P."/>
            <person name="Dhillon B."/>
            <person name="Ganley A.R."/>
            <person name="Griffiths S.A."/>
            <person name="Guo Y."/>
            <person name="Hamelin R.C."/>
            <person name="Henrissat B."/>
            <person name="Kabir M.S."/>
            <person name="Jashni M.K."/>
            <person name="Kema G."/>
            <person name="Klaubauf S."/>
            <person name="Lapidus A."/>
            <person name="Levasseur A."/>
            <person name="Lindquist E."/>
            <person name="Mehrabi R."/>
            <person name="Ohm R.A."/>
            <person name="Owen T.J."/>
            <person name="Salamov A."/>
            <person name="Schwelm A."/>
            <person name="Schijlen E."/>
            <person name="Sun H."/>
            <person name="van den Burg H.A."/>
            <person name="van Ham R.C.H.J."/>
            <person name="Zhang S."/>
            <person name="Goodwin S.B."/>
            <person name="Grigoriev I.V."/>
            <person name="Collemare J."/>
            <person name="Bradshaw R.E."/>
        </authorList>
    </citation>
    <scope>NUCLEOTIDE SEQUENCE [LARGE SCALE GENOMIC DNA]</scope>
    <source>
        <strain evidence="5">NZE10 / CBS 128990</strain>
    </source>
</reference>
<protein>
    <recommendedName>
        <fullName evidence="6">FAD/NAD(P)-binding domain-containing protein</fullName>
    </recommendedName>
</protein>
<proteinExistence type="predicted"/>